<keyword evidence="3" id="KW-1185">Reference proteome</keyword>
<feature type="region of interest" description="Disordered" evidence="1">
    <location>
        <begin position="603"/>
        <end position="627"/>
    </location>
</feature>
<proteinExistence type="predicted"/>
<dbReference type="SMART" id="SM00324">
    <property type="entry name" value="RhoGAP"/>
    <property type="match status" value="1"/>
</dbReference>
<organism evidence="3 4">
    <name type="scientific">Vanessa tameamea</name>
    <name type="common">Kamehameha butterfly</name>
    <dbReference type="NCBI Taxonomy" id="334116"/>
    <lineage>
        <taxon>Eukaryota</taxon>
        <taxon>Metazoa</taxon>
        <taxon>Ecdysozoa</taxon>
        <taxon>Arthropoda</taxon>
        <taxon>Hexapoda</taxon>
        <taxon>Insecta</taxon>
        <taxon>Pterygota</taxon>
        <taxon>Neoptera</taxon>
        <taxon>Endopterygota</taxon>
        <taxon>Lepidoptera</taxon>
        <taxon>Glossata</taxon>
        <taxon>Ditrysia</taxon>
        <taxon>Papilionoidea</taxon>
        <taxon>Nymphalidae</taxon>
        <taxon>Nymphalinae</taxon>
        <taxon>Vanessa</taxon>
    </lineage>
</organism>
<dbReference type="Pfam" id="PF00620">
    <property type="entry name" value="RhoGAP"/>
    <property type="match status" value="1"/>
</dbReference>
<protein>
    <submittedName>
        <fullName evidence="4">Uncharacterized protein LOC113399414</fullName>
    </submittedName>
</protein>
<gene>
    <name evidence="4" type="primary">LOC113399414</name>
</gene>
<sequence length="857" mass="96614">MLISDGINHGKLQSIIVGELKKAGLKHRLKKIISKNVKDHKTVFGAPLVKVPSCSVICCGSTLCIPTVVSEMSSVLRKNAQIEGLFRKAGSQTRQKDIKRLLDAGGCVSEGHHPIDVASVLKLYLRCLPEPLISAEVQDLLLRCRLSTGEDSLKSILNTLLLLPVLHVHLLHYVMELLNYIASRHKDNLMDSSNLAIVLAPSIMPLPAASSAHRLEHHVALVKIFIENSKHIGLLTDDLMTKLDDDSDVSQSRRKKRRSGSLNRMLSGLRKMVSGNVTTPALVMENGKTPVLSKSAAKRKFDNYEGLSVKIKKEIRKELPQKELSFTPMKMGVTGRKRLRLSFMDSRSTPAINSDFKSHKNCETSVSSEDLLTSSENLFSAHDTIDLSPDRKEIDKDYVRISKQEYEEIKNRVSAIENRLSREFTDVIPRVQPLQQVQNVYEQTLEDVAMLNCPTSEHLARRLSKELKIRPKEQTKIIRSPSARKIGTIRRRSKENLTKIVRHKSWNASSQSQPHHNTDRFYPYVGLIRRERVSTVNPNQVPIKSQNLVSEWDGSLSENSINNLSDSSLKYHQRKRISLAPDFNLNKTIGKDKSRRSLNITINNSWDGTAPENSSNNSTNHKTKSRYSSQFECYQDIKNPNQISKDISSNSKQKWRNAAAFFMNKTGELETSGQSGRPSVNKLRRQNAGAVLAKAKMFESSSDKSSDRNEKSIHTGFARKPRVSQQQIKAQKITSNSKSKLQSCARDEVETSPAYKAKRNSNDFGSSTTYRTSVSHNKDDINNMRQNRKITPIKKVVSPQYNVLKTPQAPAFKKSLCTPRNLRTPASASELKRNNIPMKAVHISPRRSPRQKQRAYN</sequence>
<feature type="domain" description="Rho-GAP" evidence="2">
    <location>
        <begin position="46"/>
        <end position="233"/>
    </location>
</feature>
<feature type="compositionally biased region" description="Polar residues" evidence="1">
    <location>
        <begin position="723"/>
        <end position="742"/>
    </location>
</feature>
<dbReference type="PROSITE" id="PS50238">
    <property type="entry name" value="RHOGAP"/>
    <property type="match status" value="1"/>
</dbReference>
<dbReference type="GO" id="GO:0007165">
    <property type="term" value="P:signal transduction"/>
    <property type="evidence" value="ECO:0007669"/>
    <property type="project" value="InterPro"/>
</dbReference>
<dbReference type="RefSeq" id="XP_026494330.2">
    <property type="nucleotide sequence ID" value="XM_026638545.2"/>
</dbReference>
<feature type="compositionally biased region" description="Polar residues" evidence="1">
    <location>
        <begin position="762"/>
        <end position="775"/>
    </location>
</feature>
<accession>A0A8B8IBC8</accession>
<dbReference type="GeneID" id="113399414"/>
<dbReference type="GO" id="GO:0005096">
    <property type="term" value="F:GTPase activator activity"/>
    <property type="evidence" value="ECO:0007669"/>
    <property type="project" value="TreeGrafter"/>
</dbReference>
<dbReference type="InterPro" id="IPR000198">
    <property type="entry name" value="RhoGAP_dom"/>
</dbReference>
<dbReference type="Gene3D" id="1.10.555.10">
    <property type="entry name" value="Rho GTPase activation protein"/>
    <property type="match status" value="1"/>
</dbReference>
<feature type="region of interest" description="Disordered" evidence="1">
    <location>
        <begin position="696"/>
        <end position="779"/>
    </location>
</feature>
<dbReference type="OrthoDB" id="410651at2759"/>
<dbReference type="Proteomes" id="UP001652626">
    <property type="component" value="Chromosome 19"/>
</dbReference>
<dbReference type="InterPro" id="IPR008936">
    <property type="entry name" value="Rho_GTPase_activation_prot"/>
</dbReference>
<feature type="compositionally biased region" description="Basic and acidic residues" evidence="1">
    <location>
        <begin position="701"/>
        <end position="713"/>
    </location>
</feature>
<dbReference type="SUPFAM" id="SSF48350">
    <property type="entry name" value="GTPase activation domain, GAP"/>
    <property type="match status" value="1"/>
</dbReference>
<dbReference type="OMA" id="YHDLFVH"/>
<dbReference type="InterPro" id="IPR042869">
    <property type="entry name" value="ARHGAP11A/B"/>
</dbReference>
<dbReference type="AlphaFoldDB" id="A0A8B8IBC8"/>
<dbReference type="PANTHER" id="PTHR15670">
    <property type="entry name" value="RHO GTPASE ACTIVATING PROTEIN 11A"/>
    <property type="match status" value="1"/>
</dbReference>
<evidence type="ECO:0000256" key="1">
    <source>
        <dbReference type="SAM" id="MobiDB-lite"/>
    </source>
</evidence>
<reference evidence="4" key="1">
    <citation type="submission" date="2025-08" db="UniProtKB">
        <authorList>
            <consortium name="RefSeq"/>
        </authorList>
    </citation>
    <scope>IDENTIFICATION</scope>
    <source>
        <tissue evidence="4">Whole body</tissue>
    </source>
</reference>
<dbReference type="PANTHER" id="PTHR15670:SF4">
    <property type="entry name" value="RHO GTPASE-ACTIVATING PROTEIN 11A"/>
    <property type="match status" value="1"/>
</dbReference>
<evidence type="ECO:0000313" key="3">
    <source>
        <dbReference type="Proteomes" id="UP001652626"/>
    </source>
</evidence>
<evidence type="ECO:0000313" key="4">
    <source>
        <dbReference type="RefSeq" id="XP_026494330.2"/>
    </source>
</evidence>
<name>A0A8B8IBC8_VANTA</name>
<evidence type="ECO:0000259" key="2">
    <source>
        <dbReference type="PROSITE" id="PS50238"/>
    </source>
</evidence>